<dbReference type="AlphaFoldDB" id="A0A7M1SWD4"/>
<gene>
    <name evidence="2" type="ORF">IM660_06210</name>
</gene>
<dbReference type="Proteomes" id="UP000593758">
    <property type="component" value="Chromosome"/>
</dbReference>
<dbReference type="InterPro" id="IPR037401">
    <property type="entry name" value="SnoaL-like"/>
</dbReference>
<proteinExistence type="predicted"/>
<dbReference type="Gene3D" id="3.10.450.50">
    <property type="match status" value="1"/>
</dbReference>
<evidence type="ECO:0000259" key="1">
    <source>
        <dbReference type="Pfam" id="PF12680"/>
    </source>
</evidence>
<dbReference type="KEGG" id="halt:IM660_06210"/>
<sequence length="114" mass="12412">MSSADLIRRHLNAFNSGDVDALMADLHPDATWVTGDHEVPPGTLREFFATAMAGLTPHLELHRIIDGAGVVAAELTETWTHDGQHRQAALVAIFDLRDGRIARAKIYREGSADA</sequence>
<feature type="domain" description="SnoaL-like" evidence="1">
    <location>
        <begin position="7"/>
        <end position="103"/>
    </location>
</feature>
<evidence type="ECO:0000313" key="2">
    <source>
        <dbReference type="EMBL" id="QOR71855.1"/>
    </source>
</evidence>
<dbReference type="EMBL" id="CP063169">
    <property type="protein sequence ID" value="QOR71855.1"/>
    <property type="molecule type" value="Genomic_DNA"/>
</dbReference>
<dbReference type="Pfam" id="PF12680">
    <property type="entry name" value="SnoaL_2"/>
    <property type="match status" value="1"/>
</dbReference>
<evidence type="ECO:0000313" key="3">
    <source>
        <dbReference type="Proteomes" id="UP000593758"/>
    </source>
</evidence>
<accession>A0A7M1SWD4</accession>
<dbReference type="InterPro" id="IPR032710">
    <property type="entry name" value="NTF2-like_dom_sf"/>
</dbReference>
<reference evidence="2 3" key="1">
    <citation type="submission" date="2020-10" db="EMBL/GenBank/DDBJ databases">
        <title>Haloactinobacterium sp. RN3S43, a bacterium isolated from saline soil.</title>
        <authorList>
            <person name="Sun J.-Q."/>
        </authorList>
    </citation>
    <scope>NUCLEOTIDE SEQUENCE [LARGE SCALE GENOMIC DNA]</scope>
    <source>
        <strain evidence="2 3">RN3S43</strain>
    </source>
</reference>
<dbReference type="RefSeq" id="WP_193498507.1">
    <property type="nucleotide sequence ID" value="NZ_CP063169.1"/>
</dbReference>
<protein>
    <submittedName>
        <fullName evidence="2">Nuclear transport factor 2 family protein</fullName>
    </submittedName>
</protein>
<keyword evidence="3" id="KW-1185">Reference proteome</keyword>
<dbReference type="SUPFAM" id="SSF54427">
    <property type="entry name" value="NTF2-like"/>
    <property type="match status" value="1"/>
</dbReference>
<name>A0A7M1SWD4_9MICO</name>
<organism evidence="2 3">
    <name type="scientific">Ruania alkalisoli</name>
    <dbReference type="NCBI Taxonomy" id="2779775"/>
    <lineage>
        <taxon>Bacteria</taxon>
        <taxon>Bacillati</taxon>
        <taxon>Actinomycetota</taxon>
        <taxon>Actinomycetes</taxon>
        <taxon>Micrococcales</taxon>
        <taxon>Ruaniaceae</taxon>
        <taxon>Ruania</taxon>
    </lineage>
</organism>